<evidence type="ECO:0000313" key="3">
    <source>
        <dbReference type="EMBL" id="AXI99400.1"/>
    </source>
</evidence>
<feature type="domain" description="DUF4143" evidence="2">
    <location>
        <begin position="184"/>
        <end position="340"/>
    </location>
</feature>
<proteinExistence type="predicted"/>
<evidence type="ECO:0000259" key="1">
    <source>
        <dbReference type="Pfam" id="PF13173"/>
    </source>
</evidence>
<dbReference type="OrthoDB" id="9778168at2"/>
<dbReference type="KEGG" id="cprv:CYPRO_0113"/>
<accession>A0A345UFZ9</accession>
<dbReference type="Pfam" id="PF13635">
    <property type="entry name" value="DUF4143"/>
    <property type="match status" value="1"/>
</dbReference>
<feature type="domain" description="AAA" evidence="1">
    <location>
        <begin position="18"/>
        <end position="138"/>
    </location>
</feature>
<dbReference type="PANTHER" id="PTHR43566">
    <property type="entry name" value="CONSERVED PROTEIN"/>
    <property type="match status" value="1"/>
</dbReference>
<dbReference type="SUPFAM" id="SSF52540">
    <property type="entry name" value="P-loop containing nucleoside triphosphate hydrolases"/>
    <property type="match status" value="1"/>
</dbReference>
<sequence>MIKRVLTERIAKTLFGGKAVVVLGARQTGKTTLLQSLSEQESNRLHLNCDEPIVRTQLQDVNLTELRNIIGEAKLVFVDEAQRVKNIGLTLKLVADNFKQVKLLVSGSSALDLASEFKESLAGRKRDYTLYPISWEELSAHQGYLQAKAQLESRILYGMYPEVITSPGEEDELLYELVDSFLYKDLLSFQGIRKPDVLSKLVQALALQTGSEVSYNELSQLVGVDKNTVSNYIELLEKAFVVFRLPAYSTNARNEISRSKKIYFYDTGIRNAVIGNFNPLSLRTDTGALWENFLIAERMKLLGNHRIRAGMYFWRSVAQAEVDYVEMRAGQLRAFEFKWNPKAKKKKPRAFLNTYDAEVSFIDRDNFISFLMPE</sequence>
<gene>
    <name evidence="3" type="ORF">CYPRO_0113</name>
</gene>
<dbReference type="InterPro" id="IPR025420">
    <property type="entry name" value="DUF4143"/>
</dbReference>
<dbReference type="Proteomes" id="UP000254808">
    <property type="component" value="Chromosome"/>
</dbReference>
<organism evidence="3 4">
    <name type="scientific">Cyclonatronum proteinivorum</name>
    <dbReference type="NCBI Taxonomy" id="1457365"/>
    <lineage>
        <taxon>Bacteria</taxon>
        <taxon>Pseudomonadati</taxon>
        <taxon>Balneolota</taxon>
        <taxon>Balneolia</taxon>
        <taxon>Balneolales</taxon>
        <taxon>Cyclonatronaceae</taxon>
        <taxon>Cyclonatronum</taxon>
    </lineage>
</organism>
<dbReference type="EMBL" id="CP027806">
    <property type="protein sequence ID" value="AXI99400.1"/>
    <property type="molecule type" value="Genomic_DNA"/>
</dbReference>
<keyword evidence="4" id="KW-1185">Reference proteome</keyword>
<evidence type="ECO:0000259" key="2">
    <source>
        <dbReference type="Pfam" id="PF13635"/>
    </source>
</evidence>
<name>A0A345UFZ9_9BACT</name>
<dbReference type="InterPro" id="IPR041682">
    <property type="entry name" value="AAA_14"/>
</dbReference>
<dbReference type="AlphaFoldDB" id="A0A345UFZ9"/>
<reference evidence="3 4" key="1">
    <citation type="submission" date="2018-03" db="EMBL/GenBank/DDBJ databases">
        <title>Phenotypic and genomic properties of Cyclonatronum proteinivorum gen. nov., sp. nov., a haloalkaliphilic bacteroidete from soda lakes possessing Na+-translocating rhodopsin.</title>
        <authorList>
            <person name="Toshchakov S.V."/>
            <person name="Korzhenkov A."/>
            <person name="Samarov N.I."/>
            <person name="Kublanov I.V."/>
            <person name="Muntyan M.S."/>
            <person name="Sorokin D.Y."/>
        </authorList>
    </citation>
    <scope>NUCLEOTIDE SEQUENCE [LARGE SCALE GENOMIC DNA]</scope>
    <source>
        <strain evidence="3 4">Omega</strain>
    </source>
</reference>
<dbReference type="RefSeq" id="WP_114982643.1">
    <property type="nucleotide sequence ID" value="NZ_CP027806.1"/>
</dbReference>
<evidence type="ECO:0008006" key="5">
    <source>
        <dbReference type="Google" id="ProtNLM"/>
    </source>
</evidence>
<evidence type="ECO:0000313" key="4">
    <source>
        <dbReference type="Proteomes" id="UP000254808"/>
    </source>
</evidence>
<dbReference type="PANTHER" id="PTHR43566:SF1">
    <property type="entry name" value="AAA+ ATPASE DOMAIN-CONTAINING PROTEIN"/>
    <property type="match status" value="1"/>
</dbReference>
<dbReference type="InterPro" id="IPR027417">
    <property type="entry name" value="P-loop_NTPase"/>
</dbReference>
<dbReference type="Pfam" id="PF13173">
    <property type="entry name" value="AAA_14"/>
    <property type="match status" value="1"/>
</dbReference>
<protein>
    <recommendedName>
        <fullName evidence="5">AAA+ ATPase domain-containing protein</fullName>
    </recommendedName>
</protein>